<dbReference type="EMBL" id="LT629973">
    <property type="protein sequence ID" value="SEH79634.1"/>
    <property type="molecule type" value="Genomic_DNA"/>
</dbReference>
<evidence type="ECO:0000313" key="4">
    <source>
        <dbReference type="Proteomes" id="UP000176204"/>
    </source>
</evidence>
<accession>A0A1C7PDF2</accession>
<dbReference type="OrthoDB" id="182954at2"/>
<feature type="signal peptide" evidence="2">
    <location>
        <begin position="1"/>
        <end position="24"/>
    </location>
</feature>
<dbReference type="RefSeq" id="WP_067773609.1">
    <property type="nucleotide sequence ID" value="NZ_LIGX01000013.1"/>
</dbReference>
<sequence>MKIPFGTWILAAGCGAILLPVAEAAPKAETAAAAKPAADNGGDIIDPDEFDPSLLTDPNAKPQRKPGAVPLLFQETVEHSDSEAHELGELGVNTYTSPSIRKIFEQLEGLPPIPESAALRDRPEKLPSDRCTLALEMGFLMADGFIVVQCGKMNDIKPIALDLSKYGKAMGVGERMNRHSASLLDNAEKGQLEEFKKNLAVTQADVDAELESLRDSDLAHLIALGGWIRALDAATAALNKKFTPEQALPIFYPDAPDYFSEILAGVAPEMKKKRDINLMRELLDALSKEMTLEEGQKPTPERLAKITEITARLLKTAIGPANGQH</sequence>
<feature type="region of interest" description="Disordered" evidence="1">
    <location>
        <begin position="33"/>
        <end position="66"/>
    </location>
</feature>
<gene>
    <name evidence="3" type="ORF">PYTT_0812</name>
</gene>
<dbReference type="KEGG" id="agl:PYTT_0812"/>
<keyword evidence="4" id="KW-1185">Reference proteome</keyword>
<feature type="chain" id="PRO_5014266544" description="Secreted protein" evidence="2">
    <location>
        <begin position="25"/>
        <end position="325"/>
    </location>
</feature>
<reference evidence="4" key="1">
    <citation type="submission" date="2016-09" db="EMBL/GenBank/DDBJ databases">
        <authorList>
            <person name="Koehorst J."/>
        </authorList>
    </citation>
    <scope>NUCLEOTIDE SEQUENCE [LARGE SCALE GENOMIC DNA]</scope>
</reference>
<dbReference type="AlphaFoldDB" id="A0A1C7PDF2"/>
<evidence type="ECO:0000256" key="2">
    <source>
        <dbReference type="SAM" id="SignalP"/>
    </source>
</evidence>
<name>A0A1C7PDF2_9BACT</name>
<evidence type="ECO:0000313" key="3">
    <source>
        <dbReference type="EMBL" id="SEH79634.1"/>
    </source>
</evidence>
<evidence type="ECO:0008006" key="5">
    <source>
        <dbReference type="Google" id="ProtNLM"/>
    </source>
</evidence>
<proteinExistence type="predicted"/>
<keyword evidence="2" id="KW-0732">Signal</keyword>
<evidence type="ECO:0000256" key="1">
    <source>
        <dbReference type="SAM" id="MobiDB-lite"/>
    </source>
</evidence>
<organism evidence="3 4">
    <name type="scientific">Akkermansia glycaniphila</name>
    <dbReference type="NCBI Taxonomy" id="1679444"/>
    <lineage>
        <taxon>Bacteria</taxon>
        <taxon>Pseudomonadati</taxon>
        <taxon>Verrucomicrobiota</taxon>
        <taxon>Verrucomicrobiia</taxon>
        <taxon>Verrucomicrobiales</taxon>
        <taxon>Akkermansiaceae</taxon>
        <taxon>Akkermansia</taxon>
    </lineage>
</organism>
<protein>
    <recommendedName>
        <fullName evidence="5">Secreted protein</fullName>
    </recommendedName>
</protein>
<dbReference type="STRING" id="1679444.PYTT_0812"/>
<dbReference type="Proteomes" id="UP000176204">
    <property type="component" value="Chromosome I"/>
</dbReference>